<dbReference type="OrthoDB" id="10644675at2759"/>
<reference evidence="1" key="1">
    <citation type="submission" date="2020-04" db="EMBL/GenBank/DDBJ databases">
        <authorList>
            <person name="Alioto T."/>
            <person name="Alioto T."/>
            <person name="Gomez Garrido J."/>
        </authorList>
    </citation>
    <scope>NUCLEOTIDE SEQUENCE</scope>
    <source>
        <strain evidence="1">A484AB</strain>
    </source>
</reference>
<evidence type="ECO:0000313" key="1">
    <source>
        <dbReference type="EMBL" id="CAB4007470.1"/>
    </source>
</evidence>
<gene>
    <name evidence="1" type="ORF">PACLA_8A067370</name>
</gene>
<dbReference type="InterPro" id="IPR000477">
    <property type="entry name" value="RT_dom"/>
</dbReference>
<comment type="caution">
    <text evidence="1">The sequence shown here is derived from an EMBL/GenBank/DDBJ whole genome shotgun (WGS) entry which is preliminary data.</text>
</comment>
<dbReference type="PANTHER" id="PTHR33332">
    <property type="entry name" value="REVERSE TRANSCRIPTASE DOMAIN-CONTAINING PROTEIN"/>
    <property type="match status" value="1"/>
</dbReference>
<proteinExistence type="predicted"/>
<dbReference type="PROSITE" id="PS50878">
    <property type="entry name" value="RT_POL"/>
    <property type="match status" value="1"/>
</dbReference>
<dbReference type="Pfam" id="PF00078">
    <property type="entry name" value="RVT_1"/>
    <property type="match status" value="1"/>
</dbReference>
<sequence length="189" mass="21058">MDISKAFDKVSHTVLINKLQQYNIGGSLLQWFTSYLHDRQQRVTTLGATSSKKPVCSGVPQESILGPILFLLYVNDLPDAVTNSTVACFADDTKIFRRIDSITDAMLLQDDINNLESWSMSSGLVFNEGKCKNISITRRSQPIHHVYSIKDWMAANKLSLNKSKTESDSINLIRLYFCGDTSSVTATGD</sequence>
<dbReference type="Proteomes" id="UP001152795">
    <property type="component" value="Unassembled WGS sequence"/>
</dbReference>
<dbReference type="EMBL" id="CACRXK020005806">
    <property type="protein sequence ID" value="CAB4007470.1"/>
    <property type="molecule type" value="Genomic_DNA"/>
</dbReference>
<protein>
    <submittedName>
        <fullName evidence="1">Uncharacterized protein</fullName>
    </submittedName>
</protein>
<dbReference type="AlphaFoldDB" id="A0A6S7HVP5"/>
<organism evidence="1 2">
    <name type="scientific">Paramuricea clavata</name>
    <name type="common">Red gorgonian</name>
    <name type="synonym">Violescent sea-whip</name>
    <dbReference type="NCBI Taxonomy" id="317549"/>
    <lineage>
        <taxon>Eukaryota</taxon>
        <taxon>Metazoa</taxon>
        <taxon>Cnidaria</taxon>
        <taxon>Anthozoa</taxon>
        <taxon>Octocorallia</taxon>
        <taxon>Malacalcyonacea</taxon>
        <taxon>Plexauridae</taxon>
        <taxon>Paramuricea</taxon>
    </lineage>
</organism>
<accession>A0A6S7HVP5</accession>
<name>A0A6S7HVP5_PARCT</name>
<keyword evidence="2" id="KW-1185">Reference proteome</keyword>
<evidence type="ECO:0000313" key="2">
    <source>
        <dbReference type="Proteomes" id="UP001152795"/>
    </source>
</evidence>